<evidence type="ECO:0000313" key="3">
    <source>
        <dbReference type="Proteomes" id="UP000553776"/>
    </source>
</evidence>
<dbReference type="Proteomes" id="UP000553776">
    <property type="component" value="Unassembled WGS sequence"/>
</dbReference>
<comment type="caution">
    <text evidence="2">The sequence shown here is derived from an EMBL/GenBank/DDBJ whole genome shotgun (WGS) entry which is preliminary data.</text>
</comment>
<keyword evidence="3" id="KW-1185">Reference proteome</keyword>
<dbReference type="EMBL" id="JACJVR010000130">
    <property type="protein sequence ID" value="MBB6695590.1"/>
    <property type="molecule type" value="Genomic_DNA"/>
</dbReference>
<keyword evidence="1" id="KW-0472">Membrane</keyword>
<evidence type="ECO:0000313" key="2">
    <source>
        <dbReference type="EMBL" id="MBB6695590.1"/>
    </source>
</evidence>
<proteinExistence type="predicted"/>
<keyword evidence="1" id="KW-0812">Transmembrane</keyword>
<feature type="transmembrane region" description="Helical" evidence="1">
    <location>
        <begin position="9"/>
        <end position="28"/>
    </location>
</feature>
<accession>A0A841UCF2</accession>
<sequence>MEPRRAKPITSIVIAVLLTAIAAAVWFWREPTETGARGIVKADKWEQVKAYQYEKTPGLERAEKLGLTRDFDKEIPVPDSSDSVMIHEVWANRANIFFFYSVSLKSLPADGEAPVVSFRVKNGQADPSEHSLFTLNWSPNEGVYYQGRLYGRAVTNPFWLDGKALDEWSGLELIDLSVRQGDLFATALPSVSLPVDYRASNEIVETYPIGQSYGDADRKLELDRLELGTTENRLFFRFSAPNGDRSKPMQVSVRLRTDQGETREARIVENFSAVGFEPFNKRPGRIAIEWESVRYMDRDLGFEFTLDGAKIKEGIGKRQGTVRIDSNERIDRLLHTDILLNELIYDERGLDFSILYESDKGLKKPYVRLASETPNSIPVEMSEEDRERNSVNLPLIVRVFNADGEEKNIGQSGSGSGERYDAFIENPFGEEAEELRVSVTNLLVEWGIDWKTEVTIPAGH</sequence>
<organism evidence="2 3">
    <name type="scientific">Cohnella xylanilytica</name>
    <dbReference type="NCBI Taxonomy" id="557555"/>
    <lineage>
        <taxon>Bacteria</taxon>
        <taxon>Bacillati</taxon>
        <taxon>Bacillota</taxon>
        <taxon>Bacilli</taxon>
        <taxon>Bacillales</taxon>
        <taxon>Paenibacillaceae</taxon>
        <taxon>Cohnella</taxon>
    </lineage>
</organism>
<gene>
    <name evidence="2" type="ORF">H7B90_29785</name>
</gene>
<reference evidence="2 3" key="1">
    <citation type="submission" date="2020-08" db="EMBL/GenBank/DDBJ databases">
        <title>Cohnella phylogeny.</title>
        <authorList>
            <person name="Dunlap C."/>
        </authorList>
    </citation>
    <scope>NUCLEOTIDE SEQUENCE [LARGE SCALE GENOMIC DNA]</scope>
    <source>
        <strain evidence="2 3">DSM 25239</strain>
    </source>
</reference>
<name>A0A841UCF2_9BACL</name>
<evidence type="ECO:0000256" key="1">
    <source>
        <dbReference type="SAM" id="Phobius"/>
    </source>
</evidence>
<keyword evidence="1" id="KW-1133">Transmembrane helix</keyword>
<dbReference type="AlphaFoldDB" id="A0A841UCF2"/>
<protein>
    <submittedName>
        <fullName evidence="2">Uncharacterized protein</fullName>
    </submittedName>
</protein>
<dbReference type="RefSeq" id="WP_185139536.1">
    <property type="nucleotide sequence ID" value="NZ_JACJVR010000130.1"/>
</dbReference>